<keyword evidence="2" id="KW-1185">Reference proteome</keyword>
<protein>
    <submittedName>
        <fullName evidence="1">Uncharacterized protein</fullName>
    </submittedName>
</protein>
<proteinExistence type="predicted"/>
<organism evidence="1 2">
    <name type="scientific">Austropuccinia psidii MF-1</name>
    <dbReference type="NCBI Taxonomy" id="1389203"/>
    <lineage>
        <taxon>Eukaryota</taxon>
        <taxon>Fungi</taxon>
        <taxon>Dikarya</taxon>
        <taxon>Basidiomycota</taxon>
        <taxon>Pucciniomycotina</taxon>
        <taxon>Pucciniomycetes</taxon>
        <taxon>Pucciniales</taxon>
        <taxon>Sphaerophragmiaceae</taxon>
        <taxon>Austropuccinia</taxon>
    </lineage>
</organism>
<gene>
    <name evidence="1" type="ORF">O181_098827</name>
</gene>
<sequence length="141" mass="15698">MSSNNPIYSSTFLKAIEPFTIEEFEEMDFGTPSTPVKQSMWEWVTSITPPSTCPSSPPALAGFLFSSSRALSPEEEPPSLALAFYTFINGDYDPRLFVNDPETFFSIRSASNPQGSKNPATHKYKLQRCGQDGRAITSHYK</sequence>
<dbReference type="EMBL" id="AVOT02067656">
    <property type="protein sequence ID" value="MBW0559112.1"/>
    <property type="molecule type" value="Genomic_DNA"/>
</dbReference>
<evidence type="ECO:0000313" key="2">
    <source>
        <dbReference type="Proteomes" id="UP000765509"/>
    </source>
</evidence>
<name>A0A9Q3JC31_9BASI</name>
<dbReference type="Proteomes" id="UP000765509">
    <property type="component" value="Unassembled WGS sequence"/>
</dbReference>
<accession>A0A9Q3JC31</accession>
<comment type="caution">
    <text evidence="1">The sequence shown here is derived from an EMBL/GenBank/DDBJ whole genome shotgun (WGS) entry which is preliminary data.</text>
</comment>
<reference evidence="1" key="1">
    <citation type="submission" date="2021-03" db="EMBL/GenBank/DDBJ databases">
        <title>Draft genome sequence of rust myrtle Austropuccinia psidii MF-1, a brazilian biotype.</title>
        <authorList>
            <person name="Quecine M.C."/>
            <person name="Pachon D.M.R."/>
            <person name="Bonatelli M.L."/>
            <person name="Correr F.H."/>
            <person name="Franceschini L.M."/>
            <person name="Leite T.F."/>
            <person name="Margarido G.R.A."/>
            <person name="Almeida C.A."/>
            <person name="Ferrarezi J.A."/>
            <person name="Labate C.A."/>
        </authorList>
    </citation>
    <scope>NUCLEOTIDE SEQUENCE</scope>
    <source>
        <strain evidence="1">MF-1</strain>
    </source>
</reference>
<dbReference type="AlphaFoldDB" id="A0A9Q3JC31"/>
<evidence type="ECO:0000313" key="1">
    <source>
        <dbReference type="EMBL" id="MBW0559112.1"/>
    </source>
</evidence>